<evidence type="ECO:0000256" key="5">
    <source>
        <dbReference type="ARBA" id="ARBA00022856"/>
    </source>
</evidence>
<dbReference type="InterPro" id="IPR023765">
    <property type="entry name" value="SBP_5_CS"/>
</dbReference>
<keyword evidence="5" id="KW-0571">Peptide transport</keyword>
<keyword evidence="5" id="KW-0653">Protein transport</keyword>
<dbReference type="PANTHER" id="PTHR30290">
    <property type="entry name" value="PERIPLASMIC BINDING COMPONENT OF ABC TRANSPORTER"/>
    <property type="match status" value="1"/>
</dbReference>
<evidence type="ECO:0000313" key="9">
    <source>
        <dbReference type="EMBL" id="QPS00738.1"/>
    </source>
</evidence>
<evidence type="ECO:0000313" key="10">
    <source>
        <dbReference type="Proteomes" id="UP000594771"/>
    </source>
</evidence>
<keyword evidence="4 6" id="KW-0732">Signal</keyword>
<dbReference type="Proteomes" id="UP001069145">
    <property type="component" value="Unassembled WGS sequence"/>
</dbReference>
<feature type="chain" id="PRO_5044547727" evidence="6">
    <location>
        <begin position="29"/>
        <end position="548"/>
    </location>
</feature>
<dbReference type="SUPFAM" id="SSF53850">
    <property type="entry name" value="Periplasmic binding protein-like II"/>
    <property type="match status" value="1"/>
</dbReference>
<dbReference type="PROSITE" id="PS51257">
    <property type="entry name" value="PROKAR_LIPOPROTEIN"/>
    <property type="match status" value="1"/>
</dbReference>
<organism evidence="9 10">
    <name type="scientific">Aerococcus urinae</name>
    <dbReference type="NCBI Taxonomy" id="1376"/>
    <lineage>
        <taxon>Bacteria</taxon>
        <taxon>Bacillati</taxon>
        <taxon>Bacillota</taxon>
        <taxon>Bacilli</taxon>
        <taxon>Lactobacillales</taxon>
        <taxon>Aerococcaceae</taxon>
        <taxon>Aerococcus</taxon>
    </lineage>
</organism>
<evidence type="ECO:0000256" key="3">
    <source>
        <dbReference type="ARBA" id="ARBA00022448"/>
    </source>
</evidence>
<evidence type="ECO:0000256" key="6">
    <source>
        <dbReference type="SAM" id="SignalP"/>
    </source>
</evidence>
<dbReference type="PANTHER" id="PTHR30290:SF10">
    <property type="entry name" value="PERIPLASMIC OLIGOPEPTIDE-BINDING PROTEIN-RELATED"/>
    <property type="match status" value="1"/>
</dbReference>
<keyword evidence="11" id="KW-1185">Reference proteome</keyword>
<evidence type="ECO:0000313" key="11">
    <source>
        <dbReference type="Proteomes" id="UP001069145"/>
    </source>
</evidence>
<dbReference type="InterPro" id="IPR039424">
    <property type="entry name" value="SBP_5"/>
</dbReference>
<accession>A0A0X8FER5</accession>
<name>A0A0X8FER5_9LACT</name>
<evidence type="ECO:0000313" key="8">
    <source>
        <dbReference type="EMBL" id="MCY3052414.1"/>
    </source>
</evidence>
<dbReference type="GO" id="GO:0015833">
    <property type="term" value="P:peptide transport"/>
    <property type="evidence" value="ECO:0007669"/>
    <property type="project" value="UniProtKB-KW"/>
</dbReference>
<dbReference type="AlphaFoldDB" id="A0A0X8FER5"/>
<protein>
    <submittedName>
        <fullName evidence="9">Peptide ABC transporter substrate-binding protein</fullName>
    </submittedName>
</protein>
<proteinExistence type="inferred from homology"/>
<gene>
    <name evidence="9" type="ORF">I6G68_04865</name>
    <name evidence="8" type="ORF">ODY43_00140</name>
</gene>
<comment type="similarity">
    <text evidence="2">Belongs to the bacterial solute-binding protein 5 family.</text>
</comment>
<dbReference type="CDD" id="cd08504">
    <property type="entry name" value="PBP2_OppA"/>
    <property type="match status" value="1"/>
</dbReference>
<dbReference type="Pfam" id="PF00496">
    <property type="entry name" value="SBP_bac_5"/>
    <property type="match status" value="1"/>
</dbReference>
<dbReference type="RefSeq" id="WP_060778385.1">
    <property type="nucleotide sequence ID" value="NZ_CAJHLF010000008.1"/>
</dbReference>
<evidence type="ECO:0000259" key="7">
    <source>
        <dbReference type="Pfam" id="PF00496"/>
    </source>
</evidence>
<dbReference type="KEGG" id="aun:AWM73_05185"/>
<dbReference type="Gene3D" id="3.10.105.10">
    <property type="entry name" value="Dipeptide-binding Protein, Domain 3"/>
    <property type="match status" value="1"/>
</dbReference>
<dbReference type="InterPro" id="IPR030678">
    <property type="entry name" value="Peptide/Ni-bd"/>
</dbReference>
<reference evidence="9 10" key="1">
    <citation type="submission" date="2020-12" db="EMBL/GenBank/DDBJ databases">
        <title>FDA dAtabase for Regulatory Grade micrObial Sequences (FDA-ARGOS): Supporting development and validation of Infectious Disease Dx tests.</title>
        <authorList>
            <person name="Sproer C."/>
            <person name="Gronow S."/>
            <person name="Severitt S."/>
            <person name="Schroder I."/>
            <person name="Tallon L."/>
            <person name="Sadzewicz L."/>
            <person name="Zhao X."/>
            <person name="Boylan J."/>
            <person name="Ott S."/>
            <person name="Bowen H."/>
            <person name="Vavikolanu K."/>
            <person name="Mehta A."/>
            <person name="Aluvathingal J."/>
            <person name="Nadendla S."/>
            <person name="Lowell S."/>
            <person name="Myers T."/>
            <person name="Yan Y."/>
            <person name="Sichtig H."/>
        </authorList>
    </citation>
    <scope>NUCLEOTIDE SEQUENCE [LARGE SCALE GENOMIC DNA]</scope>
    <source>
        <strain evidence="9 10">FDAARGOS_911</strain>
    </source>
</reference>
<dbReference type="InterPro" id="IPR000914">
    <property type="entry name" value="SBP_5_dom"/>
</dbReference>
<feature type="signal peptide" evidence="6">
    <location>
        <begin position="1"/>
        <end position="28"/>
    </location>
</feature>
<dbReference type="FunFam" id="3.10.105.10:FF:000001">
    <property type="entry name" value="Oligopeptide ABC transporter, oligopeptide-binding protein"/>
    <property type="match status" value="1"/>
</dbReference>
<dbReference type="Gene3D" id="3.90.76.10">
    <property type="entry name" value="Dipeptide-binding Protein, Domain 1"/>
    <property type="match status" value="1"/>
</dbReference>
<reference evidence="8" key="2">
    <citation type="submission" date="2022-09" db="EMBL/GenBank/DDBJ databases">
        <title>Aerococcus urinae taxonomy study.</title>
        <authorList>
            <person name="Christensen J."/>
            <person name="Senneby E."/>
        </authorList>
    </citation>
    <scope>NUCLEOTIDE SEQUENCE</scope>
    <source>
        <strain evidence="8">NLD-066-U95</strain>
    </source>
</reference>
<dbReference type="PIRSF" id="PIRSF002741">
    <property type="entry name" value="MppA"/>
    <property type="match status" value="1"/>
</dbReference>
<feature type="domain" description="Solute-binding protein family 5" evidence="7">
    <location>
        <begin position="85"/>
        <end position="462"/>
    </location>
</feature>
<sequence>MKRWYKLISLLFIGVLVMAGCSSSGAGANNQAGQEIAVTSEGELASLDTIKSSDSPSLNVASNTIEGLYRPAPQDSDNLKELGMAAEEPEISEDGKTYTYKIREDAKWSTGEPVTAHDFVYTYRKAVTPPELSQNVNRFFPINKAKEISEGKESPENLGVKALDDKTLEFTLTSPTAYFEDLLGTPAFLPQSQKLAEEVGDDYGSSAEKTAFNGPFLVEGWTGTENSFDLVKNPDYWDAENVQLNRINWEVSKELQTNYNLFNSGDVQYTQTGNPYVEQLAGEPILQTSLNGKVGYLQFNFDKPILKNKHVRQALRSGFDKEAFTQAVLKDGSQSLDGWVPADHVSDPASGQDFRAMNGHLGAYDLDFAQSEWKLAKQELGLDQIELELLTSDTDTSKATSEFLQGEWQNNLPGLTVTIRNVPLKSRQQITNTGEYDMVYGTYHPSYVDPTAYLDYFHSQSALNNANFDSETYDSLLATAQNELGDQPEARFQKLLEAERYLMEDEAALGTIYQGAYAFLVDPKLTGVINQTNGVTNYFRAATYQTEN</sequence>
<dbReference type="GO" id="GO:0043190">
    <property type="term" value="C:ATP-binding cassette (ABC) transporter complex"/>
    <property type="evidence" value="ECO:0007669"/>
    <property type="project" value="InterPro"/>
</dbReference>
<dbReference type="GO" id="GO:0030288">
    <property type="term" value="C:outer membrane-bounded periplasmic space"/>
    <property type="evidence" value="ECO:0007669"/>
    <property type="project" value="UniProtKB-ARBA"/>
</dbReference>
<dbReference type="EMBL" id="CP065662">
    <property type="protein sequence ID" value="QPS00738.1"/>
    <property type="molecule type" value="Genomic_DNA"/>
</dbReference>
<dbReference type="EMBL" id="JAOTML010000001">
    <property type="protein sequence ID" value="MCY3052414.1"/>
    <property type="molecule type" value="Genomic_DNA"/>
</dbReference>
<evidence type="ECO:0000256" key="1">
    <source>
        <dbReference type="ARBA" id="ARBA00004193"/>
    </source>
</evidence>
<dbReference type="Gene3D" id="3.40.190.10">
    <property type="entry name" value="Periplasmic binding protein-like II"/>
    <property type="match status" value="1"/>
</dbReference>
<evidence type="ECO:0000256" key="4">
    <source>
        <dbReference type="ARBA" id="ARBA00022729"/>
    </source>
</evidence>
<dbReference type="OrthoDB" id="9801912at2"/>
<dbReference type="GO" id="GO:1904680">
    <property type="term" value="F:peptide transmembrane transporter activity"/>
    <property type="evidence" value="ECO:0007669"/>
    <property type="project" value="TreeGrafter"/>
</dbReference>
<dbReference type="Proteomes" id="UP000594771">
    <property type="component" value="Chromosome"/>
</dbReference>
<dbReference type="PROSITE" id="PS01040">
    <property type="entry name" value="SBP_BACTERIAL_5"/>
    <property type="match status" value="1"/>
</dbReference>
<evidence type="ECO:0000256" key="2">
    <source>
        <dbReference type="ARBA" id="ARBA00005695"/>
    </source>
</evidence>
<dbReference type="FunFam" id="3.90.76.10:FF:000001">
    <property type="entry name" value="Oligopeptide ABC transporter substrate-binding protein"/>
    <property type="match status" value="1"/>
</dbReference>
<keyword evidence="3" id="KW-0813">Transport</keyword>
<dbReference type="GeneID" id="35767339"/>
<comment type="subcellular location">
    <subcellularLocation>
        <location evidence="1">Cell membrane</location>
        <topology evidence="1">Lipid-anchor</topology>
    </subcellularLocation>
</comment>